<dbReference type="Proteomes" id="UP000822688">
    <property type="component" value="Chromosome 2"/>
</dbReference>
<dbReference type="InterPro" id="IPR018392">
    <property type="entry name" value="LysM"/>
</dbReference>
<dbReference type="CDD" id="cd00118">
    <property type="entry name" value="LysM"/>
    <property type="match status" value="1"/>
</dbReference>
<feature type="domain" description="LysM" evidence="2">
    <location>
        <begin position="132"/>
        <end position="176"/>
    </location>
</feature>
<dbReference type="EMBL" id="CM026422">
    <property type="protein sequence ID" value="KAG0586754.1"/>
    <property type="molecule type" value="Genomic_DNA"/>
</dbReference>
<evidence type="ECO:0000256" key="1">
    <source>
        <dbReference type="SAM" id="MobiDB-lite"/>
    </source>
</evidence>
<dbReference type="PANTHER" id="PTHR33734:SF26">
    <property type="entry name" value="LYSM DOMAIN-CONTAINING PROTEIN"/>
    <property type="match status" value="1"/>
</dbReference>
<dbReference type="Pfam" id="PF01476">
    <property type="entry name" value="LysM"/>
    <property type="match status" value="1"/>
</dbReference>
<organism evidence="3 4">
    <name type="scientific">Ceratodon purpureus</name>
    <name type="common">Fire moss</name>
    <name type="synonym">Dicranum purpureum</name>
    <dbReference type="NCBI Taxonomy" id="3225"/>
    <lineage>
        <taxon>Eukaryota</taxon>
        <taxon>Viridiplantae</taxon>
        <taxon>Streptophyta</taxon>
        <taxon>Embryophyta</taxon>
        <taxon>Bryophyta</taxon>
        <taxon>Bryophytina</taxon>
        <taxon>Bryopsida</taxon>
        <taxon>Dicranidae</taxon>
        <taxon>Pseudoditrichales</taxon>
        <taxon>Ditrichaceae</taxon>
        <taxon>Ceratodon</taxon>
    </lineage>
</organism>
<dbReference type="SUPFAM" id="SSF54106">
    <property type="entry name" value="LysM domain"/>
    <property type="match status" value="1"/>
</dbReference>
<evidence type="ECO:0000313" key="3">
    <source>
        <dbReference type="EMBL" id="KAG0586753.1"/>
    </source>
</evidence>
<gene>
    <name evidence="3" type="ORF">KC19_2G114400</name>
</gene>
<dbReference type="Gene3D" id="3.10.350.10">
    <property type="entry name" value="LysM domain"/>
    <property type="match status" value="1"/>
</dbReference>
<keyword evidence="4" id="KW-1185">Reference proteome</keyword>
<evidence type="ECO:0000313" key="4">
    <source>
        <dbReference type="Proteomes" id="UP000822688"/>
    </source>
</evidence>
<dbReference type="PANTHER" id="PTHR33734">
    <property type="entry name" value="LYSM DOMAIN-CONTAINING GPI-ANCHORED PROTEIN 2"/>
    <property type="match status" value="1"/>
</dbReference>
<dbReference type="InterPro" id="IPR036779">
    <property type="entry name" value="LysM_dom_sf"/>
</dbReference>
<dbReference type="EMBL" id="CM026422">
    <property type="protein sequence ID" value="KAG0586753.1"/>
    <property type="molecule type" value="Genomic_DNA"/>
</dbReference>
<name>A0A8T0IWM5_CERPU</name>
<proteinExistence type="predicted"/>
<dbReference type="SMART" id="SM00257">
    <property type="entry name" value="LysM"/>
    <property type="match status" value="1"/>
</dbReference>
<evidence type="ECO:0000259" key="2">
    <source>
        <dbReference type="PROSITE" id="PS51782"/>
    </source>
</evidence>
<comment type="caution">
    <text evidence="3">The sequence shown here is derived from an EMBL/GenBank/DDBJ whole genome shotgun (WGS) entry which is preliminary data.</text>
</comment>
<protein>
    <recommendedName>
        <fullName evidence="2">LysM domain-containing protein</fullName>
    </recommendedName>
</protein>
<feature type="region of interest" description="Disordered" evidence="1">
    <location>
        <begin position="1"/>
        <end position="30"/>
    </location>
</feature>
<sequence>MATNGSAASAAKPEGKKPEGKKLPEGSKRVKDETIAKAAGAVIAGGILWSLFKSVTGRGKRQQVHIEGHTTKEKDTLSNDIKHTAEHAGKEIESKAKGIAHGAEHKGIDLKHSIEAAGSKISQFGHKKLDGKTIEVHKGDTLWGIARKYNVTVEALMATNGIKNGDNISAGESIVVPK</sequence>
<feature type="compositionally biased region" description="Basic and acidic residues" evidence="1">
    <location>
        <begin position="13"/>
        <end position="30"/>
    </location>
</feature>
<reference evidence="3" key="1">
    <citation type="submission" date="2020-06" db="EMBL/GenBank/DDBJ databases">
        <title>WGS assembly of Ceratodon purpureus strain R40.</title>
        <authorList>
            <person name="Carey S.B."/>
            <person name="Jenkins J."/>
            <person name="Shu S."/>
            <person name="Lovell J.T."/>
            <person name="Sreedasyam A."/>
            <person name="Maumus F."/>
            <person name="Tiley G.P."/>
            <person name="Fernandez-Pozo N."/>
            <person name="Barry K."/>
            <person name="Chen C."/>
            <person name="Wang M."/>
            <person name="Lipzen A."/>
            <person name="Daum C."/>
            <person name="Saski C.A."/>
            <person name="Payton A.C."/>
            <person name="Mcbreen J.C."/>
            <person name="Conrad R.E."/>
            <person name="Kollar L.M."/>
            <person name="Olsson S."/>
            <person name="Huttunen S."/>
            <person name="Landis J.B."/>
            <person name="Wickett N.J."/>
            <person name="Johnson M.G."/>
            <person name="Rensing S.A."/>
            <person name="Grimwood J."/>
            <person name="Schmutz J."/>
            <person name="Mcdaniel S.F."/>
        </authorList>
    </citation>
    <scope>NUCLEOTIDE SEQUENCE</scope>
    <source>
        <strain evidence="3">R40</strain>
    </source>
</reference>
<dbReference type="PROSITE" id="PS51782">
    <property type="entry name" value="LYSM"/>
    <property type="match status" value="1"/>
</dbReference>
<dbReference type="AlphaFoldDB" id="A0A8T0IWM5"/>
<accession>A0A8T0IWM5</accession>